<feature type="compositionally biased region" description="Basic residues" evidence="1">
    <location>
        <begin position="1"/>
        <end position="14"/>
    </location>
</feature>
<feature type="compositionally biased region" description="Polar residues" evidence="1">
    <location>
        <begin position="203"/>
        <end position="219"/>
    </location>
</feature>
<proteinExistence type="predicted"/>
<feature type="compositionally biased region" description="Acidic residues" evidence="1">
    <location>
        <begin position="460"/>
        <end position="471"/>
    </location>
</feature>
<name>A0AAN7UGP3_9PEZI</name>
<sequence length="604" mass="66876">MPRPRVSRPVRTRPTKAANPSTAAETPPALESVPTLATQANAPSSDIYDVSDREKEKAATRRKSLRNGTSLRNSRTTSAETIHQQKALDKAVQRRDEAMERLENITSTASSNKEEEVIASTNDSIDASQGVVKATPPRRRPTDITGLDLDDSMFNDLDTTMDTVGHASAQRSAETSTLSVSQFRRRPRAGSFLNRDDGPIRPSSRTGPNTPAFSSTLNFGQFKRRAREPSILSTAQKPRPQRPEPEQEPEDEDEPEEDGFAPEAESTPLRRSKGGSGGEALAQSTLSAKSRKRKSTEGHERRLRSSPFEVQDEIRQSIEHPASDEDSPLSSPPSLPQHAPSTPIPPMDPELMAPPLSSDSSESDVELWPPLQSIPKARTRQATSVLRRTPAQDDNASDMSSPPSLTHSPNYAHSSSPPPTRAVKPKRKAPAPKLPRKVTTADLTGLLPRRRRRGTGDDPFNIDEDESEPEVDISGLGARDDELGNLDVRMRRRPNTRVNTQNKSTTRTRAPTRNRDKEAPGPNKRISRTYGRLSDKENENENEDEVEDENDSNSVPDLAEESSQMLVERLGEELKTAVRKFQEVDKWELSFEERTRSSSPVDAR</sequence>
<feature type="compositionally biased region" description="Basic and acidic residues" evidence="1">
    <location>
        <begin position="86"/>
        <end position="103"/>
    </location>
</feature>
<feature type="region of interest" description="Disordered" evidence="1">
    <location>
        <begin position="1"/>
        <end position="563"/>
    </location>
</feature>
<gene>
    <name evidence="2" type="ORF">RRF57_007749</name>
</gene>
<feature type="compositionally biased region" description="Polar residues" evidence="1">
    <location>
        <begin position="496"/>
        <end position="511"/>
    </location>
</feature>
<protein>
    <submittedName>
        <fullName evidence="2">Uncharacterized protein</fullName>
    </submittedName>
</protein>
<dbReference type="Proteomes" id="UP001305414">
    <property type="component" value="Unassembled WGS sequence"/>
</dbReference>
<accession>A0AAN7UGP3</accession>
<feature type="compositionally biased region" description="Basic and acidic residues" evidence="1">
    <location>
        <begin position="50"/>
        <end position="59"/>
    </location>
</feature>
<evidence type="ECO:0000313" key="2">
    <source>
        <dbReference type="EMBL" id="KAK5632035.1"/>
    </source>
</evidence>
<keyword evidence="3" id="KW-1185">Reference proteome</keyword>
<dbReference type="EMBL" id="JAWHQM010000022">
    <property type="protein sequence ID" value="KAK5632035.1"/>
    <property type="molecule type" value="Genomic_DNA"/>
</dbReference>
<evidence type="ECO:0000256" key="1">
    <source>
        <dbReference type="SAM" id="MobiDB-lite"/>
    </source>
</evidence>
<comment type="caution">
    <text evidence="2">The sequence shown here is derived from an EMBL/GenBank/DDBJ whole genome shotgun (WGS) entry which is preliminary data.</text>
</comment>
<organism evidence="2 3">
    <name type="scientific">Xylaria bambusicola</name>
    <dbReference type="NCBI Taxonomy" id="326684"/>
    <lineage>
        <taxon>Eukaryota</taxon>
        <taxon>Fungi</taxon>
        <taxon>Dikarya</taxon>
        <taxon>Ascomycota</taxon>
        <taxon>Pezizomycotina</taxon>
        <taxon>Sordariomycetes</taxon>
        <taxon>Xylariomycetidae</taxon>
        <taxon>Xylariales</taxon>
        <taxon>Xylariaceae</taxon>
        <taxon>Xylaria</taxon>
    </lineage>
</organism>
<reference evidence="2 3" key="1">
    <citation type="submission" date="2023-10" db="EMBL/GenBank/DDBJ databases">
        <title>Draft genome sequence of Xylaria bambusicola isolate GMP-LS, the root and basal stem rot pathogen of sugarcane in Indonesia.</title>
        <authorList>
            <person name="Selvaraj P."/>
            <person name="Muralishankar V."/>
            <person name="Muruganantham S."/>
            <person name="Sp S."/>
            <person name="Haryani S."/>
            <person name="Lau K.J.X."/>
            <person name="Naqvi N.I."/>
        </authorList>
    </citation>
    <scope>NUCLEOTIDE SEQUENCE [LARGE SCALE GENOMIC DNA]</scope>
    <source>
        <strain evidence="2">GMP-LS</strain>
    </source>
</reference>
<feature type="compositionally biased region" description="Acidic residues" evidence="1">
    <location>
        <begin position="540"/>
        <end position="551"/>
    </location>
</feature>
<evidence type="ECO:0000313" key="3">
    <source>
        <dbReference type="Proteomes" id="UP001305414"/>
    </source>
</evidence>
<feature type="compositionally biased region" description="Polar residues" evidence="1">
    <location>
        <begin position="380"/>
        <end position="415"/>
    </location>
</feature>
<feature type="compositionally biased region" description="Basic residues" evidence="1">
    <location>
        <begin position="423"/>
        <end position="436"/>
    </location>
</feature>
<feature type="compositionally biased region" description="Polar residues" evidence="1">
    <location>
        <begin position="66"/>
        <end position="84"/>
    </location>
</feature>
<dbReference type="AlphaFoldDB" id="A0AAN7UGP3"/>
<feature type="compositionally biased region" description="Polar residues" evidence="1">
    <location>
        <begin position="169"/>
        <end position="182"/>
    </location>
</feature>
<feature type="compositionally biased region" description="Acidic residues" evidence="1">
    <location>
        <begin position="246"/>
        <end position="260"/>
    </location>
</feature>
<feature type="compositionally biased region" description="Basic and acidic residues" evidence="1">
    <location>
        <begin position="312"/>
        <end position="323"/>
    </location>
</feature>
<feature type="compositionally biased region" description="Polar residues" evidence="1">
    <location>
        <begin position="35"/>
        <end position="44"/>
    </location>
</feature>